<dbReference type="Gene3D" id="3.30.70.100">
    <property type="match status" value="1"/>
</dbReference>
<evidence type="ECO:0000259" key="8">
    <source>
        <dbReference type="Pfam" id="PF12607"/>
    </source>
</evidence>
<dbReference type="InterPro" id="IPR022249">
    <property type="entry name" value="DUF3772"/>
</dbReference>
<dbReference type="InterPro" id="IPR006685">
    <property type="entry name" value="MscS_channel_2nd"/>
</dbReference>
<dbReference type="InterPro" id="IPR011066">
    <property type="entry name" value="MscS_channel_C_sf"/>
</dbReference>
<dbReference type="Pfam" id="PF21082">
    <property type="entry name" value="MS_channel_3rd"/>
    <property type="match status" value="1"/>
</dbReference>
<dbReference type="RefSeq" id="WP_147657561.1">
    <property type="nucleotide sequence ID" value="NZ_BMFM01000002.1"/>
</dbReference>
<dbReference type="SUPFAM" id="SSF50182">
    <property type="entry name" value="Sm-like ribonucleoproteins"/>
    <property type="match status" value="1"/>
</dbReference>
<proteinExistence type="inferred from homology"/>
<keyword evidence="4" id="KW-0812">Transmembrane</keyword>
<evidence type="ECO:0000256" key="4">
    <source>
        <dbReference type="ARBA" id="ARBA00022692"/>
    </source>
</evidence>
<dbReference type="InterPro" id="IPR049278">
    <property type="entry name" value="MS_channel_C"/>
</dbReference>
<dbReference type="SUPFAM" id="SSF82861">
    <property type="entry name" value="Mechanosensitive channel protein MscS (YggB), transmembrane region"/>
    <property type="match status" value="1"/>
</dbReference>
<dbReference type="GO" id="GO:0005886">
    <property type="term" value="C:plasma membrane"/>
    <property type="evidence" value="ECO:0007669"/>
    <property type="project" value="UniProtKB-SubCell"/>
</dbReference>
<dbReference type="Gene3D" id="1.10.287.1260">
    <property type="match status" value="1"/>
</dbReference>
<accession>A0A5B9DT14</accession>
<evidence type="ECO:0000256" key="2">
    <source>
        <dbReference type="ARBA" id="ARBA00008017"/>
    </source>
</evidence>
<comment type="subcellular location">
    <subcellularLocation>
        <location evidence="1">Cell membrane</location>
        <topology evidence="1">Multi-pass membrane protein</topology>
    </subcellularLocation>
</comment>
<evidence type="ECO:0000259" key="7">
    <source>
        <dbReference type="Pfam" id="PF00924"/>
    </source>
</evidence>
<dbReference type="AlphaFoldDB" id="A0A5B9DT14"/>
<evidence type="ECO:0000313" key="11">
    <source>
        <dbReference type="Proteomes" id="UP000321062"/>
    </source>
</evidence>
<evidence type="ECO:0000256" key="1">
    <source>
        <dbReference type="ARBA" id="ARBA00004651"/>
    </source>
</evidence>
<dbReference type="Gene3D" id="2.30.30.60">
    <property type="match status" value="1"/>
</dbReference>
<comment type="similarity">
    <text evidence="2">Belongs to the MscS (TC 1.A.23) family.</text>
</comment>
<dbReference type="InterPro" id="IPR010920">
    <property type="entry name" value="LSM_dom_sf"/>
</dbReference>
<dbReference type="OrthoDB" id="9799209at2"/>
<evidence type="ECO:0000256" key="6">
    <source>
        <dbReference type="ARBA" id="ARBA00023136"/>
    </source>
</evidence>
<reference evidence="10 11" key="1">
    <citation type="journal article" date="2015" name="Int. J. Syst. Evol. Microbiol.">
        <title>Youhaiella tibetensis gen. nov., sp. nov., isolated from subsurface sediment.</title>
        <authorList>
            <person name="Wang Y.X."/>
            <person name="Huang F.Q."/>
            <person name="Nogi Y."/>
            <person name="Pang S.J."/>
            <person name="Wang P.K."/>
            <person name="Lv J."/>
        </authorList>
    </citation>
    <scope>NUCLEOTIDE SEQUENCE [LARGE SCALE GENOMIC DNA]</scope>
    <source>
        <strain evidence="11">fig4</strain>
    </source>
</reference>
<evidence type="ECO:0000313" key="10">
    <source>
        <dbReference type="EMBL" id="QEE22085.1"/>
    </source>
</evidence>
<feature type="domain" description="Mechanosensitive ion channel MscS" evidence="7">
    <location>
        <begin position="608"/>
        <end position="672"/>
    </location>
</feature>
<dbReference type="InterPro" id="IPR052702">
    <property type="entry name" value="MscS-like_channel"/>
</dbReference>
<organism evidence="10 11">
    <name type="scientific">Paradevosia tibetensis</name>
    <dbReference type="NCBI Taxonomy" id="1447062"/>
    <lineage>
        <taxon>Bacteria</taxon>
        <taxon>Pseudomonadati</taxon>
        <taxon>Pseudomonadota</taxon>
        <taxon>Alphaproteobacteria</taxon>
        <taxon>Hyphomicrobiales</taxon>
        <taxon>Devosiaceae</taxon>
        <taxon>Paradevosia</taxon>
    </lineage>
</organism>
<evidence type="ECO:0000256" key="5">
    <source>
        <dbReference type="ARBA" id="ARBA00022989"/>
    </source>
</evidence>
<dbReference type="InterPro" id="IPR023408">
    <property type="entry name" value="MscS_beta-dom_sf"/>
</dbReference>
<dbReference type="EMBL" id="CP041690">
    <property type="protein sequence ID" value="QEE22085.1"/>
    <property type="molecule type" value="Genomic_DNA"/>
</dbReference>
<name>A0A5B9DT14_9HYPH</name>
<dbReference type="InterPro" id="IPR006686">
    <property type="entry name" value="MscS_channel_CS"/>
</dbReference>
<keyword evidence="5" id="KW-1133">Transmembrane helix</keyword>
<dbReference type="PANTHER" id="PTHR30347">
    <property type="entry name" value="POTASSIUM CHANNEL RELATED"/>
    <property type="match status" value="1"/>
</dbReference>
<sequence length="791" mass="84179">MSRYGQRIGLSGLALVAALLMAFWISPLQAQDASPSTLGVAGWSQSAKDAEAALNNRYISDADLDAVRERVASDREKARKVMEAGSVEARALQAQLDVLGPAPDPADSEPEPLRKQRQALELAIAEANTPVVQAEMAFRRADALVKELDNEIRVRKNSQLLSGGPSPLLPNTWLAAFTEGSSFFVKSVTDIGRYIVSPSDGVRTIQQIILGAIILIAGGAVFFFSYRGLLKRFETPPEGKRHRRRWVLMVGASYITRLVVPMAGAYMVVAAIFMLGLVSSTEGELGAVLILAPFALIGAHWLGTVVFAPSSPALRFVGVDDASARSGRRFCDGLGWTLVAGTALEAAKAGYRFTPGALAVYSAIVVLLGTFCLWGLARVLLSAKDDPDSIPANDGLMSQNILIAIARLIQLSVAAALGATLIGFTQLAQQALFPMILSLGLVVVSLVTQSVLVVAIHALMGIRPVKNQELMGLLPLIIGLIVFLASLPLYAIIWGARVTDLSEAWILASQGVDLGGVRLSANALLTVVVVFVVGLLLTRWLQRFLQSSVLPRTRMDTGGRNAVLTGVGYLGVVAAVLLAVSLAGLDLSNLAIVAGALSVGIGFGLQAVVSNFVSGIILLVERPVKEGDWIEVAGQTGIVRKISVRSTRIETFDRHDVIVPNSELISGVVKNMVLSSRIGRVVVPVGVAYGSDLEATKTVLLGAATGHKDVLKYPEPSVFFMGLGDSALNFELRCFVGEIFNGASVKSDLLFTIYDGLGKAGIEIPFPQRDLHVRSMPEAFRPAPEQPPTTQ</sequence>
<dbReference type="SUPFAM" id="SSF82689">
    <property type="entry name" value="Mechanosensitive channel protein MscS (YggB), C-terminal domain"/>
    <property type="match status" value="1"/>
</dbReference>
<dbReference type="PROSITE" id="PS01246">
    <property type="entry name" value="UPF0003"/>
    <property type="match status" value="1"/>
</dbReference>
<keyword evidence="6" id="KW-0472">Membrane</keyword>
<feature type="domain" description="DUF3772" evidence="8">
    <location>
        <begin position="132"/>
        <end position="180"/>
    </location>
</feature>
<evidence type="ECO:0000259" key="9">
    <source>
        <dbReference type="Pfam" id="PF21082"/>
    </source>
</evidence>
<dbReference type="Proteomes" id="UP000321062">
    <property type="component" value="Chromosome"/>
</dbReference>
<keyword evidence="3" id="KW-1003">Cell membrane</keyword>
<dbReference type="InterPro" id="IPR011014">
    <property type="entry name" value="MscS_channel_TM-2"/>
</dbReference>
<protein>
    <submittedName>
        <fullName evidence="10">Mechanosensitive ion channel family protein</fullName>
    </submittedName>
</protein>
<dbReference type="KEGG" id="yti:FNA67_18750"/>
<dbReference type="Pfam" id="PF12607">
    <property type="entry name" value="DUF3772"/>
    <property type="match status" value="1"/>
</dbReference>
<dbReference type="PANTHER" id="PTHR30347:SF1">
    <property type="entry name" value="MECHANOSENSITIVE CHANNEL MSCK"/>
    <property type="match status" value="1"/>
</dbReference>
<dbReference type="Pfam" id="PF00924">
    <property type="entry name" value="MS_channel_2nd"/>
    <property type="match status" value="1"/>
</dbReference>
<dbReference type="GO" id="GO:0008381">
    <property type="term" value="F:mechanosensitive monoatomic ion channel activity"/>
    <property type="evidence" value="ECO:0007669"/>
    <property type="project" value="UniProtKB-ARBA"/>
</dbReference>
<gene>
    <name evidence="10" type="ORF">FNA67_18750</name>
</gene>
<evidence type="ECO:0000256" key="3">
    <source>
        <dbReference type="ARBA" id="ARBA00022475"/>
    </source>
</evidence>
<keyword evidence="11" id="KW-1185">Reference proteome</keyword>
<feature type="domain" description="Mechanosensitive ion channel MscS C-terminal" evidence="9">
    <location>
        <begin position="681"/>
        <end position="764"/>
    </location>
</feature>